<dbReference type="SUPFAM" id="SSF57850">
    <property type="entry name" value="RING/U-box"/>
    <property type="match status" value="2"/>
</dbReference>
<evidence type="ECO:0000256" key="2">
    <source>
        <dbReference type="ARBA" id="ARBA00022490"/>
    </source>
</evidence>
<evidence type="ECO:0000256" key="7">
    <source>
        <dbReference type="PROSITE-ProRule" id="PRU00024"/>
    </source>
</evidence>
<dbReference type="InterPro" id="IPR000315">
    <property type="entry name" value="Znf_B-box"/>
</dbReference>
<dbReference type="PRINTS" id="PR01407">
    <property type="entry name" value="BUTYPHLNCDUF"/>
</dbReference>
<keyword evidence="4 7" id="KW-0863">Zinc-finger</keyword>
<dbReference type="KEGG" id="lww:102735662"/>
<feature type="domain" description="B box-type" evidence="10">
    <location>
        <begin position="489"/>
        <end position="530"/>
    </location>
</feature>
<dbReference type="OrthoDB" id="264917at2759"/>
<feature type="domain" description="RING-type" evidence="9">
    <location>
        <begin position="15"/>
        <end position="61"/>
    </location>
</feature>
<dbReference type="AlphaFoldDB" id="A0A7F8QR77"/>
<comment type="subcellular location">
    <subcellularLocation>
        <location evidence="1">Cytoplasm</location>
    </subcellularLocation>
</comment>
<dbReference type="InterPro" id="IPR003877">
    <property type="entry name" value="SPRY_dom"/>
</dbReference>
<dbReference type="InterPro" id="IPR001870">
    <property type="entry name" value="B30.2/SPRY"/>
</dbReference>
<dbReference type="PROSITE" id="PS50188">
    <property type="entry name" value="B302_SPRY"/>
    <property type="match status" value="1"/>
</dbReference>
<dbReference type="SMART" id="SM00449">
    <property type="entry name" value="SPRY"/>
    <property type="match status" value="1"/>
</dbReference>
<evidence type="ECO:0000259" key="10">
    <source>
        <dbReference type="PROSITE" id="PS50119"/>
    </source>
</evidence>
<evidence type="ECO:0000313" key="12">
    <source>
        <dbReference type="Proteomes" id="UP000245341"/>
    </source>
</evidence>
<keyword evidence="5" id="KW-0862">Zinc</keyword>
<dbReference type="SMART" id="SM00336">
    <property type="entry name" value="BBOX"/>
    <property type="match status" value="2"/>
</dbReference>
<evidence type="ECO:0000256" key="4">
    <source>
        <dbReference type="ARBA" id="ARBA00022771"/>
    </source>
</evidence>
<dbReference type="InterPro" id="IPR001841">
    <property type="entry name" value="Znf_RING"/>
</dbReference>
<dbReference type="FunFam" id="3.30.160.60:FF:000386">
    <property type="entry name" value="Tripartite motif-containing 5 (Predicted)"/>
    <property type="match status" value="1"/>
</dbReference>
<evidence type="ECO:0000313" key="13">
    <source>
        <dbReference type="RefSeq" id="XP_030883346.1"/>
    </source>
</evidence>
<accession>A0A7F8QR77</accession>
<feature type="domain" description="B30.2/SPRY" evidence="11">
    <location>
        <begin position="680"/>
        <end position="895"/>
    </location>
</feature>
<keyword evidence="3" id="KW-0479">Metal-binding</keyword>
<dbReference type="PROSITE" id="PS50119">
    <property type="entry name" value="ZF_BBOX"/>
    <property type="match status" value="2"/>
</dbReference>
<dbReference type="GO" id="GO:0008270">
    <property type="term" value="F:zinc ion binding"/>
    <property type="evidence" value="ECO:0007669"/>
    <property type="project" value="UniProtKB-KW"/>
</dbReference>
<reference evidence="13" key="1">
    <citation type="submission" date="2025-08" db="UniProtKB">
        <authorList>
            <consortium name="RefSeq"/>
        </authorList>
    </citation>
    <scope>IDENTIFICATION</scope>
    <source>
        <tissue evidence="13">Liver</tissue>
    </source>
</reference>
<evidence type="ECO:0000256" key="1">
    <source>
        <dbReference type="ARBA" id="ARBA00004496"/>
    </source>
</evidence>
<dbReference type="Proteomes" id="UP000245341">
    <property type="component" value="Unplaced"/>
</dbReference>
<dbReference type="SUPFAM" id="SSF49899">
    <property type="entry name" value="Concanavalin A-like lectins/glucanases"/>
    <property type="match status" value="1"/>
</dbReference>
<evidence type="ECO:0000259" key="9">
    <source>
        <dbReference type="PROSITE" id="PS50089"/>
    </source>
</evidence>
<evidence type="ECO:0000259" key="11">
    <source>
        <dbReference type="PROSITE" id="PS50188"/>
    </source>
</evidence>
<dbReference type="CDD" id="cd19761">
    <property type="entry name" value="Bbox2_TRIM5-like"/>
    <property type="match status" value="1"/>
</dbReference>
<dbReference type="InterPro" id="IPR003879">
    <property type="entry name" value="Butyrophylin_SPRY"/>
</dbReference>
<dbReference type="CDD" id="cd16591">
    <property type="entry name" value="RING-HC_TRIM5-like_C-IV"/>
    <property type="match status" value="1"/>
</dbReference>
<name>A0A7F8QR77_LEPWE</name>
<keyword evidence="6 8" id="KW-0175">Coiled coil</keyword>
<dbReference type="InterPro" id="IPR017907">
    <property type="entry name" value="Znf_RING_CS"/>
</dbReference>
<keyword evidence="12" id="KW-1185">Reference proteome</keyword>
<dbReference type="Pfam" id="PF13445">
    <property type="entry name" value="zf-RING_UBOX"/>
    <property type="match status" value="2"/>
</dbReference>
<evidence type="ECO:0000256" key="3">
    <source>
        <dbReference type="ARBA" id="ARBA00022723"/>
    </source>
</evidence>
<evidence type="ECO:0000256" key="5">
    <source>
        <dbReference type="ARBA" id="ARBA00022833"/>
    </source>
</evidence>
<dbReference type="Gene3D" id="3.30.160.60">
    <property type="entry name" value="Classic Zinc Finger"/>
    <property type="match status" value="2"/>
</dbReference>
<dbReference type="InterPro" id="IPR043136">
    <property type="entry name" value="B30.2/SPRY_sf"/>
</dbReference>
<dbReference type="InterPro" id="IPR050143">
    <property type="entry name" value="TRIM/RBCC"/>
</dbReference>
<dbReference type="PROSITE" id="PS50089">
    <property type="entry name" value="ZF_RING_2"/>
    <property type="match status" value="2"/>
</dbReference>
<dbReference type="PROSITE" id="PS00518">
    <property type="entry name" value="ZF_RING_1"/>
    <property type="match status" value="2"/>
</dbReference>
<dbReference type="FunFam" id="3.30.40.10:FF:000144">
    <property type="entry name" value="Tripartite motif-containing 5 (Predicted)"/>
    <property type="match status" value="2"/>
</dbReference>
<dbReference type="InterPro" id="IPR013083">
    <property type="entry name" value="Znf_RING/FYVE/PHD"/>
</dbReference>
<feature type="coiled-coil region" evidence="8">
    <location>
        <begin position="135"/>
        <end position="172"/>
    </location>
</feature>
<dbReference type="Pfam" id="PF00643">
    <property type="entry name" value="zf-B_box"/>
    <property type="match status" value="2"/>
</dbReference>
<feature type="domain" description="RING-type" evidence="9">
    <location>
        <begin position="416"/>
        <end position="461"/>
    </location>
</feature>
<dbReference type="InterPro" id="IPR013320">
    <property type="entry name" value="ConA-like_dom_sf"/>
</dbReference>
<feature type="coiled-coil region" evidence="8">
    <location>
        <begin position="538"/>
        <end position="565"/>
    </location>
</feature>
<protein>
    <submittedName>
        <fullName evidence="13">E3 ubiquitin-protein ligase TRIM22</fullName>
    </submittedName>
</protein>
<gene>
    <name evidence="13" type="primary">LOC102735662</name>
</gene>
<dbReference type="Pfam" id="PF00622">
    <property type="entry name" value="SPRY"/>
    <property type="match status" value="1"/>
</dbReference>
<dbReference type="Gene3D" id="2.60.120.920">
    <property type="match status" value="1"/>
</dbReference>
<proteinExistence type="predicted"/>
<feature type="domain" description="B box-type" evidence="10">
    <location>
        <begin position="93"/>
        <end position="134"/>
    </location>
</feature>
<evidence type="ECO:0000256" key="6">
    <source>
        <dbReference type="ARBA" id="ARBA00023054"/>
    </source>
</evidence>
<dbReference type="InterPro" id="IPR027370">
    <property type="entry name" value="Znf-RING_euk"/>
</dbReference>
<dbReference type="GO" id="GO:0005737">
    <property type="term" value="C:cytoplasm"/>
    <property type="evidence" value="ECO:0007669"/>
    <property type="project" value="UniProtKB-SubCell"/>
</dbReference>
<dbReference type="SMART" id="SM00184">
    <property type="entry name" value="RING"/>
    <property type="match status" value="2"/>
</dbReference>
<dbReference type="PANTHER" id="PTHR24103">
    <property type="entry name" value="E3 UBIQUITIN-PROTEIN LIGASE TRIM"/>
    <property type="match status" value="1"/>
</dbReference>
<organism evidence="12 13">
    <name type="scientific">Leptonychotes weddellii</name>
    <name type="common">Weddell seal</name>
    <name type="synonym">Otaria weddellii</name>
    <dbReference type="NCBI Taxonomy" id="9713"/>
    <lineage>
        <taxon>Eukaryota</taxon>
        <taxon>Metazoa</taxon>
        <taxon>Chordata</taxon>
        <taxon>Craniata</taxon>
        <taxon>Vertebrata</taxon>
        <taxon>Euteleostomi</taxon>
        <taxon>Mammalia</taxon>
        <taxon>Eutheria</taxon>
        <taxon>Laurasiatheria</taxon>
        <taxon>Carnivora</taxon>
        <taxon>Caniformia</taxon>
        <taxon>Pinnipedia</taxon>
        <taxon>Phocidae</taxon>
        <taxon>Monachinae</taxon>
        <taxon>Lobodontini</taxon>
        <taxon>Leptonychotes</taxon>
    </lineage>
</organism>
<evidence type="ECO:0000256" key="8">
    <source>
        <dbReference type="SAM" id="Coils"/>
    </source>
</evidence>
<dbReference type="GeneID" id="102735662"/>
<feature type="coiled-coil region" evidence="8">
    <location>
        <begin position="599"/>
        <end position="637"/>
    </location>
</feature>
<dbReference type="Gene3D" id="3.30.40.10">
    <property type="entry name" value="Zinc/RING finger domain, C3HC4 (zinc finger)"/>
    <property type="match status" value="2"/>
</dbReference>
<keyword evidence="2" id="KW-0963">Cytoplasm</keyword>
<sequence length="895" mass="103135">MAFKLLTNIEEEVTCPICLDLLKEPLSLDCGHSFCKACIAAENKESVTSQGGKSSNCPVCQMAFCSGELRPNWHVAKIVERLQEIKVSSEEEQKRNLCERHEEKLLLFCKKDKRVICWVCERSQEHRGHQTVPMEEAVQEYQEKLQTALQKLREEQQEAKMLEATLREERTSWKNHMQNEKRGVQAQFKKLKTILENEELRVVQKLESEEKAILDTLAATEDELVQQSQLVRDLVSELEHRLQGSTVDMLQDVNHIMERSKNLSLKKQNMFLKEQRKVSRIPDLKVIIEAFRGEECWSKWLAVGVLYFKFHFFPVSLGKLPCEDQFSGLVSESCPYLHLISTESRLLHFSLKFRLFYLAKVSLGNEFEGMGRLCAGQVHLEESVSKNSLSCQDRRSQGNAAMDFPVQVNIQKDVTCPICLDLLTMPLSLDCGHSFCQACITAKSKESGALQGGESNCPVCQCKYQFWNLRPNQPLANIVKKVRENVSPQQKNLCKHHGEKLLIFCKEDEKAICQHCARSVEHHGHQIFFMEKVVMECQEKLQAALKKLRKEQPKMEELEADIREEKASWKNHMQTERQRILKGFNEIRATLDSEEKRVLQKLEEDEVNVLDNLVVARDQLARQKQCLKELISDIEHQIWGSSADTVQDMIYVLKRSESWTFKKPNIVSKKLKSTFLIPDLSGMLQVFKELTEVQRYWVDVILKPVNAISNIALSADKRQVTAVHNFSLKNIFLCDFSAFDVLGCQYFSSGKYYWEVDVSEKIAWILGVYSKVRNLKRKGSSGFVFDPNVNRPDVYSRYTPQFGYWVIGLQNGSEYKVFEESSTSDSKVLTLFMPVPPCRVGVFLDCEARIVSFFNVTNHGSVIYKFSNCQFSRTTCPYFNLWNCQRPITLCTPTS</sequence>
<dbReference type="RefSeq" id="XP_030883346.1">
    <property type="nucleotide sequence ID" value="XM_031027486.1"/>
</dbReference>
<dbReference type="SUPFAM" id="SSF57845">
    <property type="entry name" value="B-box zinc-binding domain"/>
    <property type="match status" value="2"/>
</dbReference>